<dbReference type="InterPro" id="IPR025504">
    <property type="entry name" value="GLUCM_C"/>
</dbReference>
<dbReference type="EMBL" id="LPLU01000095">
    <property type="protein sequence ID" value="KWK72967.1"/>
    <property type="molecule type" value="Genomic_DNA"/>
</dbReference>
<accession>A0A125JTH5</accession>
<evidence type="ECO:0000259" key="1">
    <source>
        <dbReference type="Pfam" id="PF14336"/>
    </source>
</evidence>
<proteinExistence type="predicted"/>
<dbReference type="Proteomes" id="UP000065504">
    <property type="component" value="Unassembled WGS sequence"/>
</dbReference>
<dbReference type="PANTHER" id="PTHR32022:SF10">
    <property type="entry name" value="D-GLUTAMATE CYCLASE, MITOCHONDRIAL"/>
    <property type="match status" value="1"/>
</dbReference>
<sequence length="340" mass="36480">MPASHDHFITELNEKVLTWYRDRGIKRFENPQGVLHAGIALACNHIRKVMLLTGFSVDMDSDTGLPLPETDGPPGTAALARALQQVGKAVIIVTDKANEAPARAALSALDEDAAQFTQFVTFDERQGPNAERFARLLLDQHHPDAVVSIELPGRNHMLDGTRRNMRGKVVDDFNGSVDEILIQANKIDVLTIGIGDGGNEAGMGALLGIPLAMDGSKMASAVPARHAVTAWNSNLGAEALAAIILQRHGKLDVLHTPEDQTAMIKAAMNAGAVDGVTRGNGIDEVFANGVSGVDGHSCFVHNRMLRLLRFIVQTKLSVDYALVQGSNDIHLETAVGLPFR</sequence>
<reference evidence="2 3" key="1">
    <citation type="submission" date="2015-11" db="EMBL/GenBank/DDBJ databases">
        <title>Expanding the genomic diversity of Burkholderia species for the development of highly accurate diagnostics.</title>
        <authorList>
            <person name="Sahl J."/>
            <person name="Keim P."/>
            <person name="Wagner D."/>
        </authorList>
    </citation>
    <scope>NUCLEOTIDE SEQUENCE [LARGE SCALE GENOMIC DNA]</scope>
    <source>
        <strain evidence="2 3">MSMB782WGS</strain>
    </source>
</reference>
<gene>
    <name evidence="2" type="ORF">WM16_18095</name>
</gene>
<comment type="caution">
    <text evidence="2">The sequence shown here is derived from an EMBL/GenBank/DDBJ whole genome shotgun (WGS) entry which is preliminary data.</text>
</comment>
<dbReference type="RefSeq" id="WP_060235582.1">
    <property type="nucleotide sequence ID" value="NZ_LPLU01000095.1"/>
</dbReference>
<protein>
    <recommendedName>
        <fullName evidence="1">D-glutamate cyclase-like C-terminal domain-containing protein</fullName>
    </recommendedName>
</protein>
<dbReference type="AlphaFoldDB" id="A0A125JTH5"/>
<dbReference type="PANTHER" id="PTHR32022">
    <property type="entry name" value="D-GLUTAMATE CYCLASE, MITOCHONDRIAL"/>
    <property type="match status" value="1"/>
</dbReference>
<evidence type="ECO:0000313" key="2">
    <source>
        <dbReference type="EMBL" id="KWK72967.1"/>
    </source>
</evidence>
<feature type="domain" description="D-glutamate cyclase-like C-terminal" evidence="1">
    <location>
        <begin position="21"/>
        <end position="281"/>
    </location>
</feature>
<dbReference type="Gene3D" id="3.90.1640.20">
    <property type="entry name" value="TON_0340"/>
    <property type="match status" value="1"/>
</dbReference>
<dbReference type="Pfam" id="PF14336">
    <property type="entry name" value="GLUCM-like_C"/>
    <property type="match status" value="1"/>
</dbReference>
<evidence type="ECO:0000313" key="3">
    <source>
        <dbReference type="Proteomes" id="UP000065504"/>
    </source>
</evidence>
<organism evidence="2 3">
    <name type="scientific">Burkholderia ubonensis</name>
    <dbReference type="NCBI Taxonomy" id="101571"/>
    <lineage>
        <taxon>Bacteria</taxon>
        <taxon>Pseudomonadati</taxon>
        <taxon>Pseudomonadota</taxon>
        <taxon>Betaproteobacteria</taxon>
        <taxon>Burkholderiales</taxon>
        <taxon>Burkholderiaceae</taxon>
        <taxon>Burkholderia</taxon>
        <taxon>Burkholderia cepacia complex</taxon>
    </lineage>
</organism>
<name>A0A125JTH5_9BURK</name>